<keyword evidence="3" id="KW-0812">Transmembrane</keyword>
<evidence type="ECO:0000313" key="5">
    <source>
        <dbReference type="Proteomes" id="UP000054558"/>
    </source>
</evidence>
<organism evidence="4 5">
    <name type="scientific">Klebsormidium nitens</name>
    <name type="common">Green alga</name>
    <name type="synonym">Ulothrix nitens</name>
    <dbReference type="NCBI Taxonomy" id="105231"/>
    <lineage>
        <taxon>Eukaryota</taxon>
        <taxon>Viridiplantae</taxon>
        <taxon>Streptophyta</taxon>
        <taxon>Klebsormidiophyceae</taxon>
        <taxon>Klebsormidiales</taxon>
        <taxon>Klebsormidiaceae</taxon>
        <taxon>Klebsormidium</taxon>
    </lineage>
</organism>
<proteinExistence type="predicted"/>
<dbReference type="PROSITE" id="PS50005">
    <property type="entry name" value="TPR"/>
    <property type="match status" value="1"/>
</dbReference>
<name>A0A1Y1HVW1_KLENI</name>
<keyword evidence="1" id="KW-0802">TPR repeat</keyword>
<dbReference type="AlphaFoldDB" id="A0A1Y1HVW1"/>
<dbReference type="InterPro" id="IPR011990">
    <property type="entry name" value="TPR-like_helical_dom_sf"/>
</dbReference>
<feature type="transmembrane region" description="Helical" evidence="3">
    <location>
        <begin position="275"/>
        <end position="294"/>
    </location>
</feature>
<dbReference type="InterPro" id="IPR021883">
    <property type="entry name" value="LPA1-like"/>
</dbReference>
<feature type="transmembrane region" description="Helical" evidence="3">
    <location>
        <begin position="237"/>
        <end position="255"/>
    </location>
</feature>
<evidence type="ECO:0000256" key="1">
    <source>
        <dbReference type="PROSITE-ProRule" id="PRU00339"/>
    </source>
</evidence>
<dbReference type="SUPFAM" id="SSF48452">
    <property type="entry name" value="TPR-like"/>
    <property type="match status" value="1"/>
</dbReference>
<keyword evidence="3" id="KW-0472">Membrane</keyword>
<dbReference type="OMA" id="IWETAGN"/>
<sequence length="491" mass="54412">MAQAYAVSGTQGIFFSLDQVNPRPAASQKGASSHLRCNCSLSIVQPSAKNSPTLSLSILRRRNAVRESCVLKNQALWRLQKISKRASVVAEAGGDAETTTASRPTEGPPSAKECVEEGLKLFQKGRIRDALSNFDRALDLSPKDEEAQAALYNKACCHVQREEWGPAYDALRVSLSTYNLKFSTILNDPDMAPFRATKEFTKLRNQAREGGQEIGQGYRRDLKLISEVQAPFRGVRLFAYAGLSAAAGIATLFTIPRLINAVKGGEGALPLLPELQNIGIDIGGIAVFVALFIWDKRKENEQLERIARDETLSRLPLRLQSGKLVELSQLRENTRPLILVGDKASLERTLKKAERYRTELLARGVLICPLAWGAGAEQLARKPKGFAPLPKKVKKASPTMDDFESRLKAQTAKSIGEVERRYRAEVVSPAEWEQWVREQQSVAKDVKPGEDVYIILRLDGRVRRSGRGMPDWEGILGELPELDSVLSKLER</sequence>
<dbReference type="Proteomes" id="UP000054558">
    <property type="component" value="Unassembled WGS sequence"/>
</dbReference>
<dbReference type="OrthoDB" id="1914839at2759"/>
<accession>A0A1Y1HVW1</accession>
<feature type="repeat" description="TPR" evidence="1">
    <location>
        <begin position="111"/>
        <end position="144"/>
    </location>
</feature>
<protein>
    <submittedName>
        <fullName evidence="4">Uncharacterized protein</fullName>
    </submittedName>
</protein>
<dbReference type="InterPro" id="IPR019734">
    <property type="entry name" value="TPR_rpt"/>
</dbReference>
<keyword evidence="3" id="KW-1133">Transmembrane helix</keyword>
<dbReference type="PANTHER" id="PTHR35498">
    <property type="entry name" value="PROTEIN LOW PSII ACCUMULATION 1, CHLOROPLASTIC"/>
    <property type="match status" value="1"/>
</dbReference>
<dbReference type="STRING" id="105231.A0A1Y1HVW1"/>
<evidence type="ECO:0000256" key="2">
    <source>
        <dbReference type="SAM" id="MobiDB-lite"/>
    </source>
</evidence>
<feature type="region of interest" description="Disordered" evidence="2">
    <location>
        <begin position="93"/>
        <end position="112"/>
    </location>
</feature>
<dbReference type="EMBL" id="DF237056">
    <property type="protein sequence ID" value="GAQ82303.1"/>
    <property type="molecule type" value="Genomic_DNA"/>
</dbReference>
<evidence type="ECO:0000313" key="4">
    <source>
        <dbReference type="EMBL" id="GAQ82303.1"/>
    </source>
</evidence>
<keyword evidence="5" id="KW-1185">Reference proteome</keyword>
<dbReference type="Gene3D" id="1.25.40.10">
    <property type="entry name" value="Tetratricopeptide repeat domain"/>
    <property type="match status" value="1"/>
</dbReference>
<evidence type="ECO:0000256" key="3">
    <source>
        <dbReference type="SAM" id="Phobius"/>
    </source>
</evidence>
<dbReference type="PANTHER" id="PTHR35498:SF4">
    <property type="entry name" value="PROTEIN LOW PSII ACCUMULATION 1, CHLOROPLASTIC"/>
    <property type="match status" value="1"/>
</dbReference>
<dbReference type="Pfam" id="PF11998">
    <property type="entry name" value="DUF3493"/>
    <property type="match status" value="1"/>
</dbReference>
<gene>
    <name evidence="4" type="ORF">KFL_001070090</name>
</gene>
<reference evidence="4 5" key="1">
    <citation type="journal article" date="2014" name="Nat. Commun.">
        <title>Klebsormidium flaccidum genome reveals primary factors for plant terrestrial adaptation.</title>
        <authorList>
            <person name="Hori K."/>
            <person name="Maruyama F."/>
            <person name="Fujisawa T."/>
            <person name="Togashi T."/>
            <person name="Yamamoto N."/>
            <person name="Seo M."/>
            <person name="Sato S."/>
            <person name="Yamada T."/>
            <person name="Mori H."/>
            <person name="Tajima N."/>
            <person name="Moriyama T."/>
            <person name="Ikeuchi M."/>
            <person name="Watanabe M."/>
            <person name="Wada H."/>
            <person name="Kobayashi K."/>
            <person name="Saito M."/>
            <person name="Masuda T."/>
            <person name="Sasaki-Sekimoto Y."/>
            <person name="Mashiguchi K."/>
            <person name="Awai K."/>
            <person name="Shimojima M."/>
            <person name="Masuda S."/>
            <person name="Iwai M."/>
            <person name="Nobusawa T."/>
            <person name="Narise T."/>
            <person name="Kondo S."/>
            <person name="Saito H."/>
            <person name="Sato R."/>
            <person name="Murakawa M."/>
            <person name="Ihara Y."/>
            <person name="Oshima-Yamada Y."/>
            <person name="Ohtaka K."/>
            <person name="Satoh M."/>
            <person name="Sonobe K."/>
            <person name="Ishii M."/>
            <person name="Ohtani R."/>
            <person name="Kanamori-Sato M."/>
            <person name="Honoki R."/>
            <person name="Miyazaki D."/>
            <person name="Mochizuki H."/>
            <person name="Umetsu J."/>
            <person name="Higashi K."/>
            <person name="Shibata D."/>
            <person name="Kamiya Y."/>
            <person name="Sato N."/>
            <person name="Nakamura Y."/>
            <person name="Tabata S."/>
            <person name="Ida S."/>
            <person name="Kurokawa K."/>
            <person name="Ohta H."/>
        </authorList>
    </citation>
    <scope>NUCLEOTIDE SEQUENCE [LARGE SCALE GENOMIC DNA]</scope>
    <source>
        <strain evidence="4 5">NIES-2285</strain>
    </source>
</reference>